<evidence type="ECO:0000313" key="2">
    <source>
        <dbReference type="Proteomes" id="UP001473302"/>
    </source>
</evidence>
<protein>
    <submittedName>
        <fullName evidence="1">Uncharacterized protein</fullName>
    </submittedName>
</protein>
<keyword evidence="2" id="KW-1185">Reference proteome</keyword>
<evidence type="ECO:0000313" key="1">
    <source>
        <dbReference type="EMBL" id="GAA5816166.1"/>
    </source>
</evidence>
<name>A0ABP9ZAR2_9FUNG</name>
<reference evidence="1 2" key="1">
    <citation type="submission" date="2024-04" db="EMBL/GenBank/DDBJ databases">
        <title>genome sequences of Mucor flavus KT1a and Helicostylum pulchrum KT1b strains isolated from the surface of a dry-aged beef.</title>
        <authorList>
            <person name="Toyotome T."/>
            <person name="Hosono M."/>
            <person name="Torimaru M."/>
            <person name="Fukuda K."/>
            <person name="Mikami N."/>
        </authorList>
    </citation>
    <scope>NUCLEOTIDE SEQUENCE [LARGE SCALE GENOMIC DNA]</scope>
    <source>
        <strain evidence="1 2">KT1a</strain>
    </source>
</reference>
<sequence>MVNNGKGTSSVDITRDSFEATELRYANSFQNDDSILTVDPEETERVPVTYSTLKKAMMKKAEDIHQQYQMNQNVSPGKRKSMSLCNEGPTGTKELQEFKISGIYFSAQVMNCNKGSSVDIQSEIAVSCSPGQHSQITSLFKTQI</sequence>
<organism evidence="1 2">
    <name type="scientific">Mucor flavus</name>
    <dbReference type="NCBI Taxonomy" id="439312"/>
    <lineage>
        <taxon>Eukaryota</taxon>
        <taxon>Fungi</taxon>
        <taxon>Fungi incertae sedis</taxon>
        <taxon>Mucoromycota</taxon>
        <taxon>Mucoromycotina</taxon>
        <taxon>Mucoromycetes</taxon>
        <taxon>Mucorales</taxon>
        <taxon>Mucorineae</taxon>
        <taxon>Mucoraceae</taxon>
        <taxon>Mucor</taxon>
    </lineage>
</organism>
<gene>
    <name evidence="1" type="ORF">MFLAVUS_009692</name>
</gene>
<accession>A0ABP9ZAR2</accession>
<dbReference type="EMBL" id="BAABUK010000030">
    <property type="protein sequence ID" value="GAA5816166.1"/>
    <property type="molecule type" value="Genomic_DNA"/>
</dbReference>
<comment type="caution">
    <text evidence="1">The sequence shown here is derived from an EMBL/GenBank/DDBJ whole genome shotgun (WGS) entry which is preliminary data.</text>
</comment>
<dbReference type="Proteomes" id="UP001473302">
    <property type="component" value="Unassembled WGS sequence"/>
</dbReference>
<proteinExistence type="predicted"/>